<reference evidence="2 3" key="1">
    <citation type="submission" date="2019-01" db="EMBL/GenBank/DDBJ databases">
        <title>Sequencing of cultivated peanut Arachis hypogaea provides insights into genome evolution and oil improvement.</title>
        <authorList>
            <person name="Chen X."/>
        </authorList>
    </citation>
    <scope>NUCLEOTIDE SEQUENCE [LARGE SCALE GENOMIC DNA]</scope>
    <source>
        <strain evidence="3">cv. Fuhuasheng</strain>
        <tissue evidence="2">Leaves</tissue>
    </source>
</reference>
<protein>
    <recommendedName>
        <fullName evidence="4">Thioredoxin domain-containing protein</fullName>
    </recommendedName>
</protein>
<comment type="caution">
    <text evidence="2">The sequence shown here is derived from an EMBL/GenBank/DDBJ whole genome shotgun (WGS) entry which is preliminary data.</text>
</comment>
<dbReference type="Proteomes" id="UP000289738">
    <property type="component" value="Chromosome B10"/>
</dbReference>
<dbReference type="EMBL" id="SDMP01000020">
    <property type="protein sequence ID" value="RYQ86911.1"/>
    <property type="molecule type" value="Genomic_DNA"/>
</dbReference>
<evidence type="ECO:0000313" key="2">
    <source>
        <dbReference type="EMBL" id="RYQ86911.1"/>
    </source>
</evidence>
<proteinExistence type="predicted"/>
<dbReference type="InterPro" id="IPR044701">
    <property type="entry name" value="MRL7/MRL7L"/>
</dbReference>
<dbReference type="PANTHER" id="PTHR34669">
    <property type="entry name" value="THIOREDOXIN-LIKE FOLD DOMAIN-CONTAINING PROTEIN MRL7L, CHLOROPLASTIC"/>
    <property type="match status" value="1"/>
</dbReference>
<evidence type="ECO:0008006" key="4">
    <source>
        <dbReference type="Google" id="ProtNLM"/>
    </source>
</evidence>
<dbReference type="PANTHER" id="PTHR34669:SF2">
    <property type="entry name" value="THIOREDOXIN-LIKE FOLD DOMAIN-CONTAINING PROTEIN MRL7, CHLOROPLASTIC"/>
    <property type="match status" value="1"/>
</dbReference>
<evidence type="ECO:0000313" key="3">
    <source>
        <dbReference type="Proteomes" id="UP000289738"/>
    </source>
</evidence>
<sequence length="195" mass="23058">MVVEAKRWQWKITYMENIMKDSVHGNYESGSSDDDDDDDDDDNDDDDDDGEEELKQDNEEEKDDEDDNDRVKNMKVKTDDYWVQEINCLEWENFAFHSSPLIILVFKGYNSLWCLKLLFHIASDNWKLLKELEEAIKVYWNAKDRLPPRAVKIDINIKRDLAYALKFKGCPQILFLRGHGVVYRKKGFTVTPIIR</sequence>
<feature type="region of interest" description="Disordered" evidence="1">
    <location>
        <begin position="23"/>
        <end position="70"/>
    </location>
</feature>
<dbReference type="STRING" id="3818.A0A444XB43"/>
<accession>A0A444XB43</accession>
<dbReference type="AlphaFoldDB" id="A0A444XB43"/>
<dbReference type="GO" id="GO:0009658">
    <property type="term" value="P:chloroplast organization"/>
    <property type="evidence" value="ECO:0007669"/>
    <property type="project" value="InterPro"/>
</dbReference>
<feature type="compositionally biased region" description="Acidic residues" evidence="1">
    <location>
        <begin position="31"/>
        <end position="68"/>
    </location>
</feature>
<evidence type="ECO:0000256" key="1">
    <source>
        <dbReference type="SAM" id="MobiDB-lite"/>
    </source>
</evidence>
<name>A0A444XB43_ARAHY</name>
<organism evidence="2 3">
    <name type="scientific">Arachis hypogaea</name>
    <name type="common">Peanut</name>
    <dbReference type="NCBI Taxonomy" id="3818"/>
    <lineage>
        <taxon>Eukaryota</taxon>
        <taxon>Viridiplantae</taxon>
        <taxon>Streptophyta</taxon>
        <taxon>Embryophyta</taxon>
        <taxon>Tracheophyta</taxon>
        <taxon>Spermatophyta</taxon>
        <taxon>Magnoliopsida</taxon>
        <taxon>eudicotyledons</taxon>
        <taxon>Gunneridae</taxon>
        <taxon>Pentapetalae</taxon>
        <taxon>rosids</taxon>
        <taxon>fabids</taxon>
        <taxon>Fabales</taxon>
        <taxon>Fabaceae</taxon>
        <taxon>Papilionoideae</taxon>
        <taxon>50 kb inversion clade</taxon>
        <taxon>dalbergioids sensu lato</taxon>
        <taxon>Dalbergieae</taxon>
        <taxon>Pterocarpus clade</taxon>
        <taxon>Arachis</taxon>
    </lineage>
</organism>
<keyword evidence="3" id="KW-1185">Reference proteome</keyword>
<dbReference type="GO" id="GO:0009570">
    <property type="term" value="C:chloroplast stroma"/>
    <property type="evidence" value="ECO:0007669"/>
    <property type="project" value="TreeGrafter"/>
</dbReference>
<gene>
    <name evidence="2" type="ORF">Ahy_B10g106519</name>
</gene>
<dbReference type="GO" id="GO:0006355">
    <property type="term" value="P:regulation of DNA-templated transcription"/>
    <property type="evidence" value="ECO:0007669"/>
    <property type="project" value="InterPro"/>
</dbReference>